<dbReference type="NCBIfam" id="TIGR03438">
    <property type="entry name" value="egtD_ergothio"/>
    <property type="match status" value="1"/>
</dbReference>
<dbReference type="SUPFAM" id="SSF53335">
    <property type="entry name" value="S-adenosyl-L-methionine-dependent methyltransferases"/>
    <property type="match status" value="1"/>
</dbReference>
<keyword evidence="2 4" id="KW-0808">Transferase</keyword>
<keyword evidence="1 4" id="KW-0489">Methyltransferase</keyword>
<keyword evidence="5" id="KW-1185">Reference proteome</keyword>
<evidence type="ECO:0000313" key="4">
    <source>
        <dbReference type="EMBL" id="MFD2515814.1"/>
    </source>
</evidence>
<dbReference type="InterPro" id="IPR017804">
    <property type="entry name" value="MeTrfase_EgtD-like"/>
</dbReference>
<sequence>MELKTTTLDPLINLTRKENGNKDLTDFANHVTAGLSHTPKKLSSRYFYDGPGSALFQQIMELPEYYPTRCEYEVITENKSAIAAHLASEGFFHLIDLGAGDALKTKILLKELQERRAAFEYLPVDISEDAMQQLSSSLEKEIPGLNHQAVVGDYNDSLEWLQQNKSGRKVILFLGSNIGNFEHEESLGFLRKIRSHLEPGDSLLMGIDLRKDPDTILRAYNDFAGVTAAFNLNLLHRINRELGGNFDVNGFIHYPIYNPQEGVMRSYLVSKQEQDVYIQATGRSFHFNAWEAIHTESSYKYTLPQIQAMVEASGFTLETIFQDKEGCFADVIFHAV</sequence>
<dbReference type="EC" id="2.1.1.44" evidence="4"/>
<dbReference type="GO" id="GO:0032259">
    <property type="term" value="P:methylation"/>
    <property type="evidence" value="ECO:0007669"/>
    <property type="project" value="UniProtKB-KW"/>
</dbReference>
<evidence type="ECO:0000259" key="3">
    <source>
        <dbReference type="Pfam" id="PF10017"/>
    </source>
</evidence>
<dbReference type="InterPro" id="IPR019257">
    <property type="entry name" value="MeTrfase_dom"/>
</dbReference>
<protein>
    <submittedName>
        <fullName evidence="4">L-histidine N(Alpha)-methyltransferase</fullName>
        <ecNumber evidence="4">2.1.1.44</ecNumber>
    </submittedName>
</protein>
<dbReference type="PANTHER" id="PTHR43397">
    <property type="entry name" value="ERGOTHIONEINE BIOSYNTHESIS PROTEIN 1"/>
    <property type="match status" value="1"/>
</dbReference>
<dbReference type="InterPro" id="IPR029063">
    <property type="entry name" value="SAM-dependent_MTases_sf"/>
</dbReference>
<proteinExistence type="predicted"/>
<dbReference type="InterPro" id="IPR051128">
    <property type="entry name" value="EgtD_Methyltrsf_superfamily"/>
</dbReference>
<feature type="domain" description="Histidine-specific methyltransferase SAM-dependent" evidence="3">
    <location>
        <begin position="28"/>
        <end position="333"/>
    </location>
</feature>
<reference evidence="5" key="1">
    <citation type="journal article" date="2019" name="Int. J. Syst. Evol. Microbiol.">
        <title>The Global Catalogue of Microorganisms (GCM) 10K type strain sequencing project: providing services to taxonomists for standard genome sequencing and annotation.</title>
        <authorList>
            <consortium name="The Broad Institute Genomics Platform"/>
            <consortium name="The Broad Institute Genome Sequencing Center for Infectious Disease"/>
            <person name="Wu L."/>
            <person name="Ma J."/>
        </authorList>
    </citation>
    <scope>NUCLEOTIDE SEQUENCE [LARGE SCALE GENOMIC DNA]</scope>
    <source>
        <strain evidence="5">KCTC 42498</strain>
    </source>
</reference>
<dbReference type="Gene3D" id="3.40.50.150">
    <property type="entry name" value="Vaccinia Virus protein VP39"/>
    <property type="match status" value="1"/>
</dbReference>
<organism evidence="4 5">
    <name type="scientific">Pontibacter locisalis</name>
    <dbReference type="NCBI Taxonomy" id="1719035"/>
    <lineage>
        <taxon>Bacteria</taxon>
        <taxon>Pseudomonadati</taxon>
        <taxon>Bacteroidota</taxon>
        <taxon>Cytophagia</taxon>
        <taxon>Cytophagales</taxon>
        <taxon>Hymenobacteraceae</taxon>
        <taxon>Pontibacter</taxon>
    </lineage>
</organism>
<dbReference type="RefSeq" id="WP_377511366.1">
    <property type="nucleotide sequence ID" value="NZ_JBHULU010000022.1"/>
</dbReference>
<name>A0ABW5IR02_9BACT</name>
<evidence type="ECO:0000313" key="5">
    <source>
        <dbReference type="Proteomes" id="UP001597544"/>
    </source>
</evidence>
<dbReference type="InterPro" id="IPR035094">
    <property type="entry name" value="EgtD"/>
</dbReference>
<accession>A0ABW5IR02</accession>
<evidence type="ECO:0000256" key="1">
    <source>
        <dbReference type="ARBA" id="ARBA00022603"/>
    </source>
</evidence>
<dbReference type="PANTHER" id="PTHR43397:SF1">
    <property type="entry name" value="ERGOTHIONEINE BIOSYNTHESIS PROTEIN 1"/>
    <property type="match status" value="1"/>
</dbReference>
<evidence type="ECO:0000256" key="2">
    <source>
        <dbReference type="ARBA" id="ARBA00022679"/>
    </source>
</evidence>
<dbReference type="Proteomes" id="UP001597544">
    <property type="component" value="Unassembled WGS sequence"/>
</dbReference>
<dbReference type="Pfam" id="PF10017">
    <property type="entry name" value="Methyltransf_33"/>
    <property type="match status" value="1"/>
</dbReference>
<dbReference type="PIRSF" id="PIRSF018005">
    <property type="entry name" value="UCP018005"/>
    <property type="match status" value="1"/>
</dbReference>
<dbReference type="GO" id="GO:0052706">
    <property type="term" value="F:L-histidine N(alpha)-methyltransferase activity"/>
    <property type="evidence" value="ECO:0007669"/>
    <property type="project" value="UniProtKB-EC"/>
</dbReference>
<comment type="caution">
    <text evidence="4">The sequence shown here is derived from an EMBL/GenBank/DDBJ whole genome shotgun (WGS) entry which is preliminary data.</text>
</comment>
<gene>
    <name evidence="4" type="primary">egtD</name>
    <name evidence="4" type="ORF">ACFSRY_18220</name>
</gene>
<dbReference type="EMBL" id="JBHULU010000022">
    <property type="protein sequence ID" value="MFD2515814.1"/>
    <property type="molecule type" value="Genomic_DNA"/>
</dbReference>